<gene>
    <name evidence="1" type="ORF">L915_10637</name>
    <name evidence="2" type="ORF">L916_10527</name>
</gene>
<dbReference type="EMBL" id="KI673474">
    <property type="protein sequence ID" value="ETL37837.1"/>
    <property type="molecule type" value="Genomic_DNA"/>
</dbReference>
<protein>
    <recommendedName>
        <fullName evidence="3">DDE-1 domain-containing protein</fullName>
    </recommendedName>
</protein>
<reference evidence="2" key="2">
    <citation type="submission" date="2013-11" db="EMBL/GenBank/DDBJ databases">
        <title>The Genome Sequence of Phytophthora parasitica CJ05E6.</title>
        <authorList>
            <consortium name="The Broad Institute Genomics Platform"/>
            <person name="Russ C."/>
            <person name="Tyler B."/>
            <person name="Panabieres F."/>
            <person name="Shan W."/>
            <person name="Tripathy S."/>
            <person name="Grunwald N."/>
            <person name="Machado M."/>
            <person name="Johnson C.S."/>
            <person name="Arredondo F."/>
            <person name="Hong C."/>
            <person name="Coffey M."/>
            <person name="Young S.K."/>
            <person name="Zeng Q."/>
            <person name="Gargeya S."/>
            <person name="Fitzgerald M."/>
            <person name="Abouelleil A."/>
            <person name="Alvarado L."/>
            <person name="Chapman S.B."/>
            <person name="Gainer-Dewar J."/>
            <person name="Goldberg J."/>
            <person name="Griggs A."/>
            <person name="Gujja S."/>
            <person name="Hansen M."/>
            <person name="Howarth C."/>
            <person name="Imamovic A."/>
            <person name="Ireland A."/>
            <person name="Larimer J."/>
            <person name="McCowan C."/>
            <person name="Murphy C."/>
            <person name="Pearson M."/>
            <person name="Poon T.W."/>
            <person name="Priest M."/>
            <person name="Roberts A."/>
            <person name="Saif S."/>
            <person name="Shea T."/>
            <person name="Sykes S."/>
            <person name="Wortman J."/>
            <person name="Nusbaum C."/>
            <person name="Birren B."/>
        </authorList>
    </citation>
    <scope>NUCLEOTIDE SEQUENCE [LARGE SCALE GENOMIC DNA]</scope>
    <source>
        <strain evidence="2">CJ05E6</strain>
    </source>
</reference>
<dbReference type="VEuPathDB" id="FungiDB:PPTG_02976"/>
<organism evidence="1">
    <name type="scientific">Phytophthora nicotianae</name>
    <name type="common">Potato buckeye rot agent</name>
    <name type="synonym">Phytophthora parasitica</name>
    <dbReference type="NCBI Taxonomy" id="4792"/>
    <lineage>
        <taxon>Eukaryota</taxon>
        <taxon>Sar</taxon>
        <taxon>Stramenopiles</taxon>
        <taxon>Oomycota</taxon>
        <taxon>Peronosporomycetes</taxon>
        <taxon>Peronosporales</taxon>
        <taxon>Peronosporaceae</taxon>
        <taxon>Phytophthora</taxon>
    </lineage>
</organism>
<proteinExistence type="predicted"/>
<sequence length="108" mass="12406">MCVIPGGLTPYLQAGHIGIYKSFKDVLYMEINTQKDSDKVEYTQVDNPRMASVGFADNWMGWHVARHDLYGEQFRAIWEVRGERNEEHDGFNLDELQEGLDDIALIGE</sequence>
<dbReference type="AlphaFoldDB" id="W2GQ14"/>
<reference evidence="1" key="1">
    <citation type="submission" date="2013-11" db="EMBL/GenBank/DDBJ databases">
        <title>The Genome Sequence of Phytophthora parasitica CJ02B3.</title>
        <authorList>
            <consortium name="The Broad Institute Genomics Platform"/>
            <person name="Russ C."/>
            <person name="Tyler B."/>
            <person name="Panabieres F."/>
            <person name="Shan W."/>
            <person name="Tripathy S."/>
            <person name="Grunwald N."/>
            <person name="Machado M."/>
            <person name="Johnson C.S."/>
            <person name="Arredondo F."/>
            <person name="Hong C."/>
            <person name="Coffey M."/>
            <person name="Young S.K."/>
            <person name="Zeng Q."/>
            <person name="Gargeya S."/>
            <person name="Fitzgerald M."/>
            <person name="Abouelleil A."/>
            <person name="Alvarado L."/>
            <person name="Chapman S.B."/>
            <person name="Gainer-Dewar J."/>
            <person name="Goldberg J."/>
            <person name="Griggs A."/>
            <person name="Gujja S."/>
            <person name="Hansen M."/>
            <person name="Howarth C."/>
            <person name="Imamovic A."/>
            <person name="Ireland A."/>
            <person name="Larimer J."/>
            <person name="McCowan C."/>
            <person name="Murphy C."/>
            <person name="Pearson M."/>
            <person name="Poon T.W."/>
            <person name="Priest M."/>
            <person name="Roberts A."/>
            <person name="Saif S."/>
            <person name="Shea T."/>
            <person name="Sykes S."/>
            <person name="Wortman J."/>
            <person name="Nusbaum C."/>
            <person name="Birren B."/>
        </authorList>
    </citation>
    <scope>NUCLEOTIDE SEQUENCE [LARGE SCALE GENOMIC DNA]</scope>
    <source>
        <strain evidence="1">CJ02B3</strain>
    </source>
</reference>
<dbReference type="Proteomes" id="UP000053864">
    <property type="component" value="Unassembled WGS sequence"/>
</dbReference>
<evidence type="ECO:0000313" key="2">
    <source>
        <dbReference type="EMBL" id="ETL37837.1"/>
    </source>
</evidence>
<evidence type="ECO:0000313" key="1">
    <source>
        <dbReference type="EMBL" id="ETK84396.1"/>
    </source>
</evidence>
<evidence type="ECO:0008006" key="3">
    <source>
        <dbReference type="Google" id="ProtNLM"/>
    </source>
</evidence>
<name>W2GQ14_PHYNI</name>
<dbReference type="Proteomes" id="UP000053236">
    <property type="component" value="Unassembled WGS sequence"/>
</dbReference>
<dbReference type="EMBL" id="KI686808">
    <property type="protein sequence ID" value="ETK84396.1"/>
    <property type="molecule type" value="Genomic_DNA"/>
</dbReference>
<accession>W2GQ14</accession>